<evidence type="ECO:0000256" key="1">
    <source>
        <dbReference type="SAM" id="SignalP"/>
    </source>
</evidence>
<feature type="chain" id="PRO_5039715301" evidence="1">
    <location>
        <begin position="20"/>
        <end position="190"/>
    </location>
</feature>
<protein>
    <submittedName>
        <fullName evidence="2">Uncharacterized protein</fullName>
    </submittedName>
</protein>
<dbReference type="Proteomes" id="UP000199228">
    <property type="component" value="Unassembled WGS sequence"/>
</dbReference>
<keyword evidence="3" id="KW-1185">Reference proteome</keyword>
<sequence length="190" mass="21406">MKKVLKVFSLILVLTMVLSCVPCDMTFAGSKTWTTTSVKKELKSTKKQLKKYQKLYKKDQKRVKKVNKGKIYINTASSDYSDAFYMAGYFVIKDMDSGNLYAVGSGKSKLTVVINWDGSYYVDGCVKKTGKTKTVNGSKLYFVKGVSYTKNKYASKLGKLRSKKNGLKKALKLTYTINDIPECYVGTNYD</sequence>
<dbReference type="AlphaFoldDB" id="A0A1G6C6U7"/>
<evidence type="ECO:0000313" key="2">
    <source>
        <dbReference type="EMBL" id="SDB28528.1"/>
    </source>
</evidence>
<dbReference type="RefSeq" id="WP_090174334.1">
    <property type="nucleotide sequence ID" value="NZ_FMXR01000016.1"/>
</dbReference>
<evidence type="ECO:0000313" key="3">
    <source>
        <dbReference type="Proteomes" id="UP000199228"/>
    </source>
</evidence>
<accession>A0A1G6C6U7</accession>
<dbReference type="PROSITE" id="PS51257">
    <property type="entry name" value="PROKAR_LIPOPROTEIN"/>
    <property type="match status" value="1"/>
</dbReference>
<dbReference type="EMBL" id="FMXR01000016">
    <property type="protein sequence ID" value="SDB28528.1"/>
    <property type="molecule type" value="Genomic_DNA"/>
</dbReference>
<dbReference type="STRING" id="1732.SAMN02910417_02121"/>
<proteinExistence type="predicted"/>
<organism evidence="2 3">
    <name type="scientific">Eubacterium oxidoreducens</name>
    <dbReference type="NCBI Taxonomy" id="1732"/>
    <lineage>
        <taxon>Bacteria</taxon>
        <taxon>Bacillati</taxon>
        <taxon>Bacillota</taxon>
        <taxon>Clostridia</taxon>
        <taxon>Eubacteriales</taxon>
        <taxon>Eubacteriaceae</taxon>
        <taxon>Eubacterium</taxon>
    </lineage>
</organism>
<keyword evidence="1" id="KW-0732">Signal</keyword>
<reference evidence="2 3" key="1">
    <citation type="submission" date="2016-10" db="EMBL/GenBank/DDBJ databases">
        <authorList>
            <person name="de Groot N.N."/>
        </authorList>
    </citation>
    <scope>NUCLEOTIDE SEQUENCE [LARGE SCALE GENOMIC DNA]</scope>
    <source>
        <strain evidence="2 3">DSM 3217</strain>
    </source>
</reference>
<gene>
    <name evidence="2" type="ORF">SAMN02910417_02121</name>
</gene>
<name>A0A1G6C6U7_EUBOX</name>
<feature type="signal peptide" evidence="1">
    <location>
        <begin position="1"/>
        <end position="19"/>
    </location>
</feature>